<dbReference type="AlphaFoldDB" id="F0S8G3"/>
<dbReference type="Proteomes" id="UP000000310">
    <property type="component" value="Chromosome"/>
</dbReference>
<evidence type="ECO:0000256" key="1">
    <source>
        <dbReference type="SAM" id="SignalP"/>
    </source>
</evidence>
<dbReference type="GO" id="GO:0008081">
    <property type="term" value="F:phosphoric diester hydrolase activity"/>
    <property type="evidence" value="ECO:0007669"/>
    <property type="project" value="InterPro"/>
</dbReference>
<keyword evidence="1" id="KW-0732">Signal</keyword>
<name>F0S8G3_PSESL</name>
<dbReference type="eggNOG" id="COG0584">
    <property type="taxonomic scope" value="Bacteria"/>
</dbReference>
<dbReference type="RefSeq" id="WP_013633912.1">
    <property type="nucleotide sequence ID" value="NC_015177.1"/>
</dbReference>
<dbReference type="EMBL" id="CP002545">
    <property type="protein sequence ID" value="ADY53427.1"/>
    <property type="molecule type" value="Genomic_DNA"/>
</dbReference>
<dbReference type="SUPFAM" id="SSF51695">
    <property type="entry name" value="PLC-like phosphodiesterases"/>
    <property type="match status" value="1"/>
</dbReference>
<accession>F0S8G3</accession>
<dbReference type="PANTHER" id="PTHR46211:SF14">
    <property type="entry name" value="GLYCEROPHOSPHODIESTER PHOSPHODIESTERASE"/>
    <property type="match status" value="1"/>
</dbReference>
<feature type="domain" description="GP-PDE" evidence="2">
    <location>
        <begin position="27"/>
        <end position="290"/>
    </location>
</feature>
<dbReference type="STRING" id="762903.Pedsa_2888"/>
<dbReference type="InterPro" id="IPR017946">
    <property type="entry name" value="PLC-like_Pdiesterase_TIM-brl"/>
</dbReference>
<reference evidence="3 4" key="1">
    <citation type="journal article" date="2011" name="Stand. Genomic Sci.">
        <title>Complete genome sequence of the gliding, heparinolytic Pedobacter saltans type strain (113).</title>
        <authorList>
            <person name="Liolios K."/>
            <person name="Sikorski J."/>
            <person name="Lu M."/>
            <person name="Nolan M."/>
            <person name="Lapidus A."/>
            <person name="Lucas S."/>
            <person name="Hammon N."/>
            <person name="Deshpande S."/>
            <person name="Cheng J.F."/>
            <person name="Tapia R."/>
            <person name="Han C."/>
            <person name="Goodwin L."/>
            <person name="Pitluck S."/>
            <person name="Huntemann M."/>
            <person name="Ivanova N."/>
            <person name="Pagani I."/>
            <person name="Mavromatis K."/>
            <person name="Ovchinikova G."/>
            <person name="Pati A."/>
            <person name="Chen A."/>
            <person name="Palaniappan K."/>
            <person name="Land M."/>
            <person name="Hauser L."/>
            <person name="Brambilla E.M."/>
            <person name="Kotsyurbenko O."/>
            <person name="Rohde M."/>
            <person name="Tindall B.J."/>
            <person name="Abt B."/>
            <person name="Goker M."/>
            <person name="Detter J.C."/>
            <person name="Woyke T."/>
            <person name="Bristow J."/>
            <person name="Eisen J.A."/>
            <person name="Markowitz V."/>
            <person name="Hugenholtz P."/>
            <person name="Klenk H.P."/>
            <person name="Kyrpides N.C."/>
        </authorList>
    </citation>
    <scope>NUCLEOTIDE SEQUENCE [LARGE SCALE GENOMIC DNA]</scope>
    <source>
        <strain evidence="4">ATCC 51119 / DSM 12145 / JCM 21818 / LMG 10337 / NBRC 100064 / NCIMB 13643</strain>
    </source>
</reference>
<sequence>MYNKFSCLLFTCVLALSASQSFSQNKIDLQGHRGARGLMPENTIPAMKKAIDLGVNLEMDINFSKDQKPIVSHDHWLNAAFVLTPDGKEIPAETQKEKRLYDLKYKEIRKYDVGSKFYSTFPEQKKMKAYIPLLSELIDSVELYAKQKNYPLPHYNIETKISETGDNINHPTPKVFVKKLMKVINSKKIADRVMIQSFDPRTLEIINKQHKNVQTSYLVSKGKLEDNLKKLTFKPDIYSPNYKMVNKSLVEKCHQMGIKVIPWTVNTKEEIEAIKATGVDGIISDYPNLY</sequence>
<feature type="signal peptide" evidence="1">
    <location>
        <begin position="1"/>
        <end position="23"/>
    </location>
</feature>
<proteinExistence type="predicted"/>
<evidence type="ECO:0000313" key="4">
    <source>
        <dbReference type="Proteomes" id="UP000000310"/>
    </source>
</evidence>
<evidence type="ECO:0000313" key="3">
    <source>
        <dbReference type="EMBL" id="ADY53427.1"/>
    </source>
</evidence>
<gene>
    <name evidence="3" type="ordered locus">Pedsa_2888</name>
</gene>
<organism evidence="3 4">
    <name type="scientific">Pseudopedobacter saltans (strain ATCC 51119 / DSM 12145 / JCM 21818 / CCUG 39354 / LMG 10337 / NBRC 100064 / NCIMB 13643)</name>
    <name type="common">Pedobacter saltans</name>
    <dbReference type="NCBI Taxonomy" id="762903"/>
    <lineage>
        <taxon>Bacteria</taxon>
        <taxon>Pseudomonadati</taxon>
        <taxon>Bacteroidota</taxon>
        <taxon>Sphingobacteriia</taxon>
        <taxon>Sphingobacteriales</taxon>
        <taxon>Sphingobacteriaceae</taxon>
        <taxon>Pseudopedobacter</taxon>
    </lineage>
</organism>
<protein>
    <submittedName>
        <fullName evidence="3">Glycerophosphoryl diester phosphodiesterase</fullName>
    </submittedName>
</protein>
<dbReference type="CDD" id="cd08567">
    <property type="entry name" value="GDPD_SpGDE_like"/>
    <property type="match status" value="1"/>
</dbReference>
<dbReference type="Gene3D" id="3.20.20.190">
    <property type="entry name" value="Phosphatidylinositol (PI) phosphodiesterase"/>
    <property type="match status" value="1"/>
</dbReference>
<dbReference type="OrthoDB" id="384721at2"/>
<dbReference type="PANTHER" id="PTHR46211">
    <property type="entry name" value="GLYCEROPHOSPHORYL DIESTER PHOSPHODIESTERASE"/>
    <property type="match status" value="1"/>
</dbReference>
<feature type="chain" id="PRO_5003260210" evidence="1">
    <location>
        <begin position="24"/>
        <end position="290"/>
    </location>
</feature>
<dbReference type="GO" id="GO:0006629">
    <property type="term" value="P:lipid metabolic process"/>
    <property type="evidence" value="ECO:0007669"/>
    <property type="project" value="InterPro"/>
</dbReference>
<keyword evidence="4" id="KW-1185">Reference proteome</keyword>
<dbReference type="PROSITE" id="PS51704">
    <property type="entry name" value="GP_PDE"/>
    <property type="match status" value="1"/>
</dbReference>
<dbReference type="Pfam" id="PF03009">
    <property type="entry name" value="GDPD"/>
    <property type="match status" value="1"/>
</dbReference>
<dbReference type="HOGENOM" id="CLU_030006_3_1_10"/>
<dbReference type="InterPro" id="IPR030395">
    <property type="entry name" value="GP_PDE_dom"/>
</dbReference>
<reference evidence="4" key="2">
    <citation type="submission" date="2011-02" db="EMBL/GenBank/DDBJ databases">
        <title>The complete genome of Pedobacter saltans DSM 12145.</title>
        <authorList>
            <consortium name="US DOE Joint Genome Institute (JGI-PGF)"/>
            <person name="Lucas S."/>
            <person name="Copeland A."/>
            <person name="Lapidus A."/>
            <person name="Bruce D."/>
            <person name="Goodwin L."/>
            <person name="Pitluck S."/>
            <person name="Kyrpides N."/>
            <person name="Mavromatis K."/>
            <person name="Pagani I."/>
            <person name="Ivanova N."/>
            <person name="Ovchinnikova G."/>
            <person name="Lu M."/>
            <person name="Detter J.C."/>
            <person name="Han C."/>
            <person name="Land M."/>
            <person name="Hauser L."/>
            <person name="Markowitz V."/>
            <person name="Cheng J.-F."/>
            <person name="Hugenholtz P."/>
            <person name="Woyke T."/>
            <person name="Wu D."/>
            <person name="Tindall B."/>
            <person name="Pomrenke H.G."/>
            <person name="Brambilla E."/>
            <person name="Klenk H.-P."/>
            <person name="Eisen J.A."/>
        </authorList>
    </citation>
    <scope>NUCLEOTIDE SEQUENCE [LARGE SCALE GENOMIC DNA]</scope>
    <source>
        <strain evidence="4">ATCC 51119 / DSM 12145 / JCM 21818 / LMG 10337 / NBRC 100064 / NCIMB 13643</strain>
    </source>
</reference>
<evidence type="ECO:0000259" key="2">
    <source>
        <dbReference type="PROSITE" id="PS51704"/>
    </source>
</evidence>
<dbReference type="KEGG" id="psn:Pedsa_2888"/>